<gene>
    <name evidence="1" type="ORF">CHLRE_17g701600v5</name>
</gene>
<dbReference type="PANTHER" id="PTHR37310:SF1">
    <property type="entry name" value="CYTOPLASMIC PROTEIN"/>
    <property type="match status" value="1"/>
</dbReference>
<dbReference type="GeneID" id="5717291"/>
<protein>
    <recommendedName>
        <fullName evidence="3">Ferredoxin</fullName>
    </recommendedName>
</protein>
<reference evidence="1 2" key="1">
    <citation type="journal article" date="2007" name="Science">
        <title>The Chlamydomonas genome reveals the evolution of key animal and plant functions.</title>
        <authorList>
            <person name="Merchant S.S."/>
            <person name="Prochnik S.E."/>
            <person name="Vallon O."/>
            <person name="Harris E.H."/>
            <person name="Karpowicz S.J."/>
            <person name="Witman G.B."/>
            <person name="Terry A."/>
            <person name="Salamov A."/>
            <person name="Fritz-Laylin L.K."/>
            <person name="Marechal-Drouard L."/>
            <person name="Marshall W.F."/>
            <person name="Qu L.H."/>
            <person name="Nelson D.R."/>
            <person name="Sanderfoot A.A."/>
            <person name="Spalding M.H."/>
            <person name="Kapitonov V.V."/>
            <person name="Ren Q."/>
            <person name="Ferris P."/>
            <person name="Lindquist E."/>
            <person name="Shapiro H."/>
            <person name="Lucas S.M."/>
            <person name="Grimwood J."/>
            <person name="Schmutz J."/>
            <person name="Cardol P."/>
            <person name="Cerutti H."/>
            <person name="Chanfreau G."/>
            <person name="Chen C.L."/>
            <person name="Cognat V."/>
            <person name="Croft M.T."/>
            <person name="Dent R."/>
            <person name="Dutcher S."/>
            <person name="Fernandez E."/>
            <person name="Fukuzawa H."/>
            <person name="Gonzalez-Ballester D."/>
            <person name="Gonzalez-Halphen D."/>
            <person name="Hallmann A."/>
            <person name="Hanikenne M."/>
            <person name="Hippler M."/>
            <person name="Inwood W."/>
            <person name="Jabbari K."/>
            <person name="Kalanon M."/>
            <person name="Kuras R."/>
            <person name="Lefebvre P.A."/>
            <person name="Lemaire S.D."/>
            <person name="Lobanov A.V."/>
            <person name="Lohr M."/>
            <person name="Manuell A."/>
            <person name="Meier I."/>
            <person name="Mets L."/>
            <person name="Mittag M."/>
            <person name="Mittelmeier T."/>
            <person name="Moroney J.V."/>
            <person name="Moseley J."/>
            <person name="Napoli C."/>
            <person name="Nedelcu A.M."/>
            <person name="Niyogi K."/>
            <person name="Novoselov S.V."/>
            <person name="Paulsen I.T."/>
            <person name="Pazour G."/>
            <person name="Purton S."/>
            <person name="Ral J.P."/>
            <person name="Riano-Pachon D.M."/>
            <person name="Riekhof W."/>
            <person name="Rymarquis L."/>
            <person name="Schroda M."/>
            <person name="Stern D."/>
            <person name="Umen J."/>
            <person name="Willows R."/>
            <person name="Wilson N."/>
            <person name="Zimmer S.L."/>
            <person name="Allmer J."/>
            <person name="Balk J."/>
            <person name="Bisova K."/>
            <person name="Chen C.J."/>
            <person name="Elias M."/>
            <person name="Gendler K."/>
            <person name="Hauser C."/>
            <person name="Lamb M.R."/>
            <person name="Ledford H."/>
            <person name="Long J.C."/>
            <person name="Minagawa J."/>
            <person name="Page M.D."/>
            <person name="Pan J."/>
            <person name="Pootakham W."/>
            <person name="Roje S."/>
            <person name="Rose A."/>
            <person name="Stahlberg E."/>
            <person name="Terauchi A.M."/>
            <person name="Yang P."/>
            <person name="Ball S."/>
            <person name="Bowler C."/>
            <person name="Dieckmann C.L."/>
            <person name="Gladyshev V.N."/>
            <person name="Green P."/>
            <person name="Jorgensen R."/>
            <person name="Mayfield S."/>
            <person name="Mueller-Roeber B."/>
            <person name="Rajamani S."/>
            <person name="Sayre R.T."/>
            <person name="Brokstein P."/>
            <person name="Dubchak I."/>
            <person name="Goodstein D."/>
            <person name="Hornick L."/>
            <person name="Huang Y.W."/>
            <person name="Jhaveri J."/>
            <person name="Luo Y."/>
            <person name="Martinez D."/>
            <person name="Ngau W.C."/>
            <person name="Otillar B."/>
            <person name="Poliakov A."/>
            <person name="Porter A."/>
            <person name="Szajkowski L."/>
            <person name="Werner G."/>
            <person name="Zhou K."/>
            <person name="Grigoriev I.V."/>
            <person name="Rokhsar D.S."/>
            <person name="Grossman A.R."/>
        </authorList>
    </citation>
    <scope>NUCLEOTIDE SEQUENCE [LARGE SCALE GENOMIC DNA]</scope>
    <source>
        <strain evidence="2">CC-503</strain>
    </source>
</reference>
<sequence length="163" mass="16251">MESSPVKIISGAATGAAHKLAPAGTGTGAAAGTSGGKTAAPPSCGHPAKHMDACIEACRNCERVCLDTIPHCLGKGGHHARADHIMLLMNCAAICATSARFMISGSHLHVYTCAACKEVCAACADDCAGMLAGGEGADDPMVRCVAACRDCATSCADMACARA</sequence>
<keyword evidence="2" id="KW-1185">Reference proteome</keyword>
<dbReference type="RefSeq" id="XP_042914383.1">
    <property type="nucleotide sequence ID" value="XM_043071924.1"/>
</dbReference>
<dbReference type="InParanoid" id="A0A2K3CNY8"/>
<evidence type="ECO:0000313" key="2">
    <source>
        <dbReference type="Proteomes" id="UP000006906"/>
    </source>
</evidence>
<proteinExistence type="predicted"/>
<dbReference type="Proteomes" id="UP000006906">
    <property type="component" value="Chromosome 17"/>
</dbReference>
<dbReference type="Gramene" id="PNW70001">
    <property type="protein sequence ID" value="PNW70001"/>
    <property type="gene ID" value="CHLRE_17g701600v5"/>
</dbReference>
<dbReference type="CDD" id="cd08026">
    <property type="entry name" value="DUF326"/>
    <property type="match status" value="1"/>
</dbReference>
<dbReference type="InterPro" id="IPR044543">
    <property type="entry name" value="YHJQ-like"/>
</dbReference>
<dbReference type="EMBL" id="CM008978">
    <property type="protein sequence ID" value="PNW70001.1"/>
    <property type="molecule type" value="Genomic_DNA"/>
</dbReference>
<accession>A0A2K3CNY8</accession>
<dbReference type="InterPro" id="IPR005560">
    <property type="entry name" value="Csp_YhjQ"/>
</dbReference>
<dbReference type="AlphaFoldDB" id="A0A2K3CNY8"/>
<dbReference type="KEGG" id="cre:CHLRE_17g701600v5"/>
<evidence type="ECO:0008006" key="3">
    <source>
        <dbReference type="Google" id="ProtNLM"/>
    </source>
</evidence>
<name>A0A2K3CNY8_CHLRE</name>
<organism evidence="1 2">
    <name type="scientific">Chlamydomonas reinhardtii</name>
    <name type="common">Chlamydomonas smithii</name>
    <dbReference type="NCBI Taxonomy" id="3055"/>
    <lineage>
        <taxon>Eukaryota</taxon>
        <taxon>Viridiplantae</taxon>
        <taxon>Chlorophyta</taxon>
        <taxon>core chlorophytes</taxon>
        <taxon>Chlorophyceae</taxon>
        <taxon>CS clade</taxon>
        <taxon>Chlamydomonadales</taxon>
        <taxon>Chlamydomonadaceae</taxon>
        <taxon>Chlamydomonas</taxon>
    </lineage>
</organism>
<evidence type="ECO:0000313" key="1">
    <source>
        <dbReference type="EMBL" id="PNW70001.1"/>
    </source>
</evidence>
<dbReference type="PANTHER" id="PTHR37310">
    <property type="entry name" value="CYTOPLASMIC PROTEIN-RELATED"/>
    <property type="match status" value="1"/>
</dbReference>
<dbReference type="OrthoDB" id="10503138at2759"/>
<dbReference type="Gene3D" id="1.20.1270.360">
    <property type="match status" value="1"/>
</dbReference>
<dbReference type="Pfam" id="PF03860">
    <property type="entry name" value="Csp"/>
    <property type="match status" value="1"/>
</dbReference>